<dbReference type="EC" id="3.5.99.6" evidence="4"/>
<dbReference type="GO" id="GO:0005737">
    <property type="term" value="C:cytoplasm"/>
    <property type="evidence" value="ECO:0007669"/>
    <property type="project" value="TreeGrafter"/>
</dbReference>
<dbReference type="EMBL" id="WUUL01000001">
    <property type="protein sequence ID" value="MXQ52271.1"/>
    <property type="molecule type" value="Genomic_DNA"/>
</dbReference>
<dbReference type="GO" id="GO:0004342">
    <property type="term" value="F:glucosamine-6-phosphate deaminase activity"/>
    <property type="evidence" value="ECO:0007669"/>
    <property type="project" value="UniProtKB-UniRule"/>
</dbReference>
<evidence type="ECO:0000259" key="5">
    <source>
        <dbReference type="Pfam" id="PF01182"/>
    </source>
</evidence>
<comment type="similarity">
    <text evidence="4">Belongs to the glucosamine/galactosamine-6-phosphate isomerase family. NagB subfamily.</text>
</comment>
<dbReference type="GO" id="GO:0006043">
    <property type="term" value="P:glucosamine catabolic process"/>
    <property type="evidence" value="ECO:0007669"/>
    <property type="project" value="TreeGrafter"/>
</dbReference>
<keyword evidence="3 4" id="KW-0119">Carbohydrate metabolism</keyword>
<dbReference type="GO" id="GO:0005975">
    <property type="term" value="P:carbohydrate metabolic process"/>
    <property type="evidence" value="ECO:0007669"/>
    <property type="project" value="InterPro"/>
</dbReference>
<evidence type="ECO:0000256" key="2">
    <source>
        <dbReference type="ARBA" id="ARBA00022801"/>
    </source>
</evidence>
<dbReference type="InterPro" id="IPR004547">
    <property type="entry name" value="Glucosamine6P_isomerase"/>
</dbReference>
<dbReference type="GO" id="GO:0006046">
    <property type="term" value="P:N-acetylglucosamine catabolic process"/>
    <property type="evidence" value="ECO:0007669"/>
    <property type="project" value="UniProtKB-UniRule"/>
</dbReference>
<dbReference type="PANTHER" id="PTHR11280">
    <property type="entry name" value="GLUCOSAMINE-6-PHOSPHATE ISOMERASE"/>
    <property type="match status" value="1"/>
</dbReference>
<comment type="caution">
    <text evidence="6">The sequence shown here is derived from an EMBL/GenBank/DDBJ whole genome shotgun (WGS) entry which is preliminary data.</text>
</comment>
<proteinExistence type="inferred from homology"/>
<dbReference type="CDD" id="cd01399">
    <property type="entry name" value="GlcN6P_deaminase"/>
    <property type="match status" value="1"/>
</dbReference>
<evidence type="ECO:0000313" key="7">
    <source>
        <dbReference type="Proteomes" id="UP000430692"/>
    </source>
</evidence>
<reference evidence="6 7" key="1">
    <citation type="submission" date="2019-12" db="EMBL/GenBank/DDBJ databases">
        <title>Whole-genome analyses of novel actinobacteria.</title>
        <authorList>
            <person name="Sahin N."/>
            <person name="Saygin H."/>
        </authorList>
    </citation>
    <scope>NUCLEOTIDE SEQUENCE [LARGE SCALE GENOMIC DNA]</scope>
    <source>
        <strain evidence="6 7">KC615</strain>
    </source>
</reference>
<dbReference type="FunFam" id="3.40.50.1360:FF:000003">
    <property type="entry name" value="Glucosamine-6-phosphate deaminase"/>
    <property type="match status" value="1"/>
</dbReference>
<evidence type="ECO:0000256" key="1">
    <source>
        <dbReference type="ARBA" id="ARBA00000644"/>
    </source>
</evidence>
<dbReference type="Proteomes" id="UP000430692">
    <property type="component" value="Unassembled WGS sequence"/>
</dbReference>
<gene>
    <name evidence="4 6" type="primary">nagB</name>
    <name evidence="6" type="ORF">GSM42_00595</name>
</gene>
<dbReference type="PANTHER" id="PTHR11280:SF5">
    <property type="entry name" value="GLUCOSAMINE-6-PHOSPHATE ISOMERASE"/>
    <property type="match status" value="1"/>
</dbReference>
<feature type="active site" description="Proton acceptor; for ring-opening step" evidence="4">
    <location>
        <position position="138"/>
    </location>
</feature>
<feature type="active site" description="For ring-opening step" evidence="4">
    <location>
        <position position="143"/>
    </location>
</feature>
<keyword evidence="2 4" id="KW-0378">Hydrolase</keyword>
<feature type="active site" description="Proton acceptor; for enolization step" evidence="4">
    <location>
        <position position="67"/>
    </location>
</feature>
<dbReference type="GO" id="GO:0042802">
    <property type="term" value="F:identical protein binding"/>
    <property type="evidence" value="ECO:0007669"/>
    <property type="project" value="TreeGrafter"/>
</dbReference>
<dbReference type="UniPathway" id="UPA00629">
    <property type="reaction ID" value="UER00684"/>
</dbReference>
<protein>
    <recommendedName>
        <fullName evidence="4">Glucosamine-6-phosphate deaminase</fullName>
        <ecNumber evidence="4">3.5.99.6</ecNumber>
    </recommendedName>
    <alternativeName>
        <fullName evidence="4">GlcN6P deaminase</fullName>
        <shortName evidence="4">GNPDA</shortName>
    </alternativeName>
    <alternativeName>
        <fullName evidence="4">Glucosamine-6-phosphate isomerase</fullName>
    </alternativeName>
</protein>
<organism evidence="6 7">
    <name type="scientific">Shimazuella alba</name>
    <dbReference type="NCBI Taxonomy" id="2690964"/>
    <lineage>
        <taxon>Bacteria</taxon>
        <taxon>Bacillati</taxon>
        <taxon>Bacillota</taxon>
        <taxon>Bacilli</taxon>
        <taxon>Bacillales</taxon>
        <taxon>Thermoactinomycetaceae</taxon>
        <taxon>Shimazuella</taxon>
    </lineage>
</organism>
<accession>A0A6I4VPD8</accession>
<evidence type="ECO:0000256" key="4">
    <source>
        <dbReference type="HAMAP-Rule" id="MF_01241"/>
    </source>
</evidence>
<dbReference type="InterPro" id="IPR037171">
    <property type="entry name" value="NagB/RpiA_transferase-like"/>
</dbReference>
<dbReference type="Pfam" id="PF01182">
    <property type="entry name" value="Glucosamine_iso"/>
    <property type="match status" value="1"/>
</dbReference>
<comment type="function">
    <text evidence="4">Catalyzes the reversible isomerization-deamination of glucosamine 6-phosphate (GlcN6P) to form fructose 6-phosphate (Fru6P) and ammonium ion.</text>
</comment>
<feature type="domain" description="Glucosamine/galactosamine-6-phosphate isomerase" evidence="5">
    <location>
        <begin position="10"/>
        <end position="227"/>
    </location>
</feature>
<comment type="caution">
    <text evidence="4">Lacks conserved residue(s) required for the propagation of feature annotation.</text>
</comment>
<name>A0A6I4VPD8_9BACL</name>
<dbReference type="HAMAP" id="MF_01241">
    <property type="entry name" value="GlcN6P_deamin"/>
    <property type="match status" value="1"/>
</dbReference>
<evidence type="ECO:0000256" key="3">
    <source>
        <dbReference type="ARBA" id="ARBA00023277"/>
    </source>
</evidence>
<dbReference type="AlphaFoldDB" id="A0A6I4VPD8"/>
<dbReference type="SUPFAM" id="SSF100950">
    <property type="entry name" value="NagB/RpiA/CoA transferase-like"/>
    <property type="match status" value="1"/>
</dbReference>
<comment type="pathway">
    <text evidence="4">Amino-sugar metabolism; N-acetylneuraminate degradation; D-fructose 6-phosphate from N-acetylneuraminate: step 5/5.</text>
</comment>
<sequence>MELVVYDDYQTLSRQTAKYIAELVRKKPNTVLGLATGSTPLGLYQELVHLYNEKEIDFKDVLTFNLDEYVGLPKEHPQSYYYFMNQHLFSKVNIAKNNIHFPRGIFTDPKEACREYEKQLTEVDHIDLQILGIGSNGHIGFNEPAKRMTLDTHITDLAPRTIQDNARFFNDSNEVPRQAITMGIGSIMRAKTILLMAHKESKAEAIDAIFSGVVDPNLPASILQLHSNVLVLVNKEVANRLHYRPPTIMVNQ</sequence>
<evidence type="ECO:0000313" key="6">
    <source>
        <dbReference type="EMBL" id="MXQ52271.1"/>
    </source>
</evidence>
<comment type="catalytic activity">
    <reaction evidence="1 4">
        <text>alpha-D-glucosamine 6-phosphate + H2O = beta-D-fructose 6-phosphate + NH4(+)</text>
        <dbReference type="Rhea" id="RHEA:12172"/>
        <dbReference type="ChEBI" id="CHEBI:15377"/>
        <dbReference type="ChEBI" id="CHEBI:28938"/>
        <dbReference type="ChEBI" id="CHEBI:57634"/>
        <dbReference type="ChEBI" id="CHEBI:75989"/>
        <dbReference type="EC" id="3.5.99.6"/>
    </reaction>
</comment>
<dbReference type="Gene3D" id="3.40.50.1360">
    <property type="match status" value="1"/>
</dbReference>
<dbReference type="InterPro" id="IPR006148">
    <property type="entry name" value="Glc/Gal-6P_isomerase"/>
</dbReference>
<feature type="active site" description="For ring-opening step" evidence="4">
    <location>
        <position position="136"/>
    </location>
</feature>
<dbReference type="NCBIfam" id="TIGR00502">
    <property type="entry name" value="nagB"/>
    <property type="match status" value="1"/>
</dbReference>
<keyword evidence="7" id="KW-1185">Reference proteome</keyword>
<dbReference type="GO" id="GO:0019262">
    <property type="term" value="P:N-acetylneuraminate catabolic process"/>
    <property type="evidence" value="ECO:0007669"/>
    <property type="project" value="UniProtKB-UniRule"/>
</dbReference>